<evidence type="ECO:0000313" key="2">
    <source>
        <dbReference type="EMBL" id="RQG95942.1"/>
    </source>
</evidence>
<keyword evidence="3" id="KW-1185">Reference proteome</keyword>
<comment type="caution">
    <text evidence="2">The sequence shown here is derived from an EMBL/GenBank/DDBJ whole genome shotgun (WGS) entry which is preliminary data.</text>
</comment>
<evidence type="ECO:0000256" key="1">
    <source>
        <dbReference type="SAM" id="MobiDB-lite"/>
    </source>
</evidence>
<name>A0A3N6NBD0_NATCH</name>
<reference evidence="2 3" key="1">
    <citation type="submission" date="2018-10" db="EMBL/GenBank/DDBJ databases">
        <title>Natrarchaeobius chitinivorans gen. nov., sp. nov., and Natrarchaeobius haloalkaliphilus sp. nov., alkaliphilic, chitin-utilizing haloarchaea from hypersaline alkaline lakes.</title>
        <authorList>
            <person name="Sorokin D.Y."/>
            <person name="Elcheninov A.G."/>
            <person name="Kostrikina N.A."/>
            <person name="Bale N.J."/>
            <person name="Sinninghe Damste J.S."/>
            <person name="Khijniak T.V."/>
            <person name="Kublanov I.V."/>
            <person name="Toshchakov S.V."/>
        </authorList>
    </citation>
    <scope>NUCLEOTIDE SEQUENCE [LARGE SCALE GENOMIC DNA]</scope>
    <source>
        <strain evidence="2 3">AArcht4T</strain>
    </source>
</reference>
<accession>A0A3N6NBD0</accession>
<gene>
    <name evidence="2" type="ORF">EA473_07100</name>
</gene>
<proteinExistence type="predicted"/>
<organism evidence="2 3">
    <name type="scientific">Natrarchaeobius chitinivorans</name>
    <dbReference type="NCBI Taxonomy" id="1679083"/>
    <lineage>
        <taxon>Archaea</taxon>
        <taxon>Methanobacteriati</taxon>
        <taxon>Methanobacteriota</taxon>
        <taxon>Stenosarchaea group</taxon>
        <taxon>Halobacteria</taxon>
        <taxon>Halobacteriales</taxon>
        <taxon>Natrialbaceae</taxon>
        <taxon>Natrarchaeobius</taxon>
    </lineage>
</organism>
<protein>
    <submittedName>
        <fullName evidence="2">Uncharacterized protein</fullName>
    </submittedName>
</protein>
<dbReference type="Proteomes" id="UP000282323">
    <property type="component" value="Unassembled WGS sequence"/>
</dbReference>
<feature type="compositionally biased region" description="Basic and acidic residues" evidence="1">
    <location>
        <begin position="1"/>
        <end position="27"/>
    </location>
</feature>
<dbReference type="EMBL" id="REGA01000004">
    <property type="protein sequence ID" value="RQG95942.1"/>
    <property type="molecule type" value="Genomic_DNA"/>
</dbReference>
<feature type="region of interest" description="Disordered" evidence="1">
    <location>
        <begin position="1"/>
        <end position="62"/>
    </location>
</feature>
<dbReference type="AlphaFoldDB" id="A0A3N6NBD0"/>
<evidence type="ECO:0000313" key="3">
    <source>
        <dbReference type="Proteomes" id="UP000282323"/>
    </source>
</evidence>
<sequence>MGFEAQHRTDSSGRFEQRNEDRVRTELRLINTQSRQYGGPTTTHPDTRTASSAFRPFGDGLR</sequence>
<feature type="compositionally biased region" description="Polar residues" evidence="1">
    <location>
        <begin position="30"/>
        <end position="52"/>
    </location>
</feature>